<keyword evidence="14" id="KW-1185">Reference proteome</keyword>
<protein>
    <recommendedName>
        <fullName evidence="3 10">Fumarylacetoacetase</fullName>
        <ecNumber evidence="3 10">3.7.1.2</ecNumber>
    </recommendedName>
    <alternativeName>
        <fullName evidence="10">Fumarylacetoacetate hydrolase</fullName>
    </alternativeName>
</protein>
<sequence>MFASHFSIANIPYGIASSAAHPAKSPATRIEDTVIFLDELVNNKLLDSLPSEVYQALSGSTLNTLAALPKPVQKQLRASLEQLLKSPKDLPLGSTASIQDVTMHLPVAIGDFTDFSCSKEHVLNAGEAIMKKRFLPPGFLHYPVGYTGRTSSIIPSGTPVTRPRGQYRNAQGEVVYGPTEQLDYELEVGCIVGKPSKLGDSIAVSDADEHIFGLVLLNDWSARDIQGLEMMPLGPLNGKSFSTTISPWVVTLEALESFACPAPEKEFKVAPYLADTKRNNTYSIELKAELIVNDEATTICESQLKTMYWSFRDLLAHQTSNGCNLNTGDLLATGTISGDTHESHGCLLELTKGGEKSFDITSGLNRKFIEDRDSIRISASCGDGVGFGECIGKVLPARS</sequence>
<evidence type="ECO:0000259" key="12">
    <source>
        <dbReference type="Pfam" id="PF09298"/>
    </source>
</evidence>
<keyword evidence="8 10" id="KW-0828">Tyrosine catabolism</keyword>
<dbReference type="NCBIfam" id="TIGR01266">
    <property type="entry name" value="fum_ac_acetase"/>
    <property type="match status" value="1"/>
</dbReference>
<evidence type="ECO:0000256" key="10">
    <source>
        <dbReference type="RuleBase" id="RU366008"/>
    </source>
</evidence>
<comment type="pathway">
    <text evidence="1 10">Amino-acid degradation; L-phenylalanine degradation; acetoacetate and fumarate from L-phenylalanine: step 6/6.</text>
</comment>
<evidence type="ECO:0000256" key="4">
    <source>
        <dbReference type="ARBA" id="ARBA00022723"/>
    </source>
</evidence>
<feature type="domain" description="Fumarylacetoacetase N-terminal" evidence="12">
    <location>
        <begin position="9"/>
        <end position="106"/>
    </location>
</feature>
<dbReference type="SUPFAM" id="SSF63433">
    <property type="entry name" value="Fumarylacetoacetate hydrolase, FAH, N-terminal domain"/>
    <property type="match status" value="1"/>
</dbReference>
<evidence type="ECO:0000256" key="2">
    <source>
        <dbReference type="ARBA" id="ARBA00010211"/>
    </source>
</evidence>
<keyword evidence="4 10" id="KW-0479">Metal-binding</keyword>
<proteinExistence type="inferred from homology"/>
<organism evidence="13 14">
    <name type="scientific">Oculimacula yallundae</name>
    <dbReference type="NCBI Taxonomy" id="86028"/>
    <lineage>
        <taxon>Eukaryota</taxon>
        <taxon>Fungi</taxon>
        <taxon>Dikarya</taxon>
        <taxon>Ascomycota</taxon>
        <taxon>Pezizomycotina</taxon>
        <taxon>Leotiomycetes</taxon>
        <taxon>Helotiales</taxon>
        <taxon>Ploettnerulaceae</taxon>
        <taxon>Oculimacula</taxon>
    </lineage>
</organism>
<keyword evidence="5 10" id="KW-0378">Hydrolase</keyword>
<evidence type="ECO:0000313" key="13">
    <source>
        <dbReference type="EMBL" id="KAL2066180.1"/>
    </source>
</evidence>
<evidence type="ECO:0000256" key="3">
    <source>
        <dbReference type="ARBA" id="ARBA00012094"/>
    </source>
</evidence>
<dbReference type="InterPro" id="IPR036663">
    <property type="entry name" value="Fumarylacetoacetase_C_sf"/>
</dbReference>
<gene>
    <name evidence="13" type="ORF">VTL71DRAFT_2251</name>
</gene>
<dbReference type="PANTHER" id="PTHR43069:SF5">
    <property type="entry name" value="FUMARYLACETOACETASE"/>
    <property type="match status" value="1"/>
</dbReference>
<evidence type="ECO:0000256" key="5">
    <source>
        <dbReference type="ARBA" id="ARBA00022801"/>
    </source>
</evidence>
<dbReference type="InterPro" id="IPR036462">
    <property type="entry name" value="Fumarylacetoacetase_N_sf"/>
</dbReference>
<evidence type="ECO:0000256" key="7">
    <source>
        <dbReference type="ARBA" id="ARBA00022842"/>
    </source>
</evidence>
<dbReference type="InterPro" id="IPR015377">
    <property type="entry name" value="Fumarylacetoacetase_N"/>
</dbReference>
<reference evidence="13 14" key="1">
    <citation type="journal article" date="2024" name="Commun. Biol.">
        <title>Comparative genomic analysis of thermophilic fungi reveals convergent evolutionary adaptations and gene losses.</title>
        <authorList>
            <person name="Steindorff A.S."/>
            <person name="Aguilar-Pontes M.V."/>
            <person name="Robinson A.J."/>
            <person name="Andreopoulos B."/>
            <person name="LaButti K."/>
            <person name="Kuo A."/>
            <person name="Mondo S."/>
            <person name="Riley R."/>
            <person name="Otillar R."/>
            <person name="Haridas S."/>
            <person name="Lipzen A."/>
            <person name="Grimwood J."/>
            <person name="Schmutz J."/>
            <person name="Clum A."/>
            <person name="Reid I.D."/>
            <person name="Moisan M.C."/>
            <person name="Butler G."/>
            <person name="Nguyen T.T.M."/>
            <person name="Dewar K."/>
            <person name="Conant G."/>
            <person name="Drula E."/>
            <person name="Henrissat B."/>
            <person name="Hansel C."/>
            <person name="Singer S."/>
            <person name="Hutchinson M.I."/>
            <person name="de Vries R.P."/>
            <person name="Natvig D.O."/>
            <person name="Powell A.J."/>
            <person name="Tsang A."/>
            <person name="Grigoriev I.V."/>
        </authorList>
    </citation>
    <scope>NUCLEOTIDE SEQUENCE [LARGE SCALE GENOMIC DNA]</scope>
    <source>
        <strain evidence="13 14">CBS 494.80</strain>
    </source>
</reference>
<feature type="domain" description="Fumarylacetoacetase-like C-terminal" evidence="11">
    <location>
        <begin position="113"/>
        <end position="394"/>
    </location>
</feature>
<evidence type="ECO:0000256" key="9">
    <source>
        <dbReference type="ARBA" id="ARBA00023232"/>
    </source>
</evidence>
<dbReference type="Gene3D" id="2.30.30.230">
    <property type="entry name" value="Fumarylacetoacetase, N-terminal domain"/>
    <property type="match status" value="1"/>
</dbReference>
<dbReference type="Proteomes" id="UP001595075">
    <property type="component" value="Unassembled WGS sequence"/>
</dbReference>
<comment type="caution">
    <text evidence="13">The sequence shown here is derived from an EMBL/GenBank/DDBJ whole genome shotgun (WGS) entry which is preliminary data.</text>
</comment>
<comment type="cofactor">
    <cofactor evidence="10">
        <name>Mg(2+)</name>
        <dbReference type="ChEBI" id="CHEBI:18420"/>
    </cofactor>
    <cofactor evidence="10">
        <name>Ca(2+)</name>
        <dbReference type="ChEBI" id="CHEBI:29108"/>
    </cofactor>
</comment>
<name>A0ABR4C8E0_9HELO</name>
<dbReference type="EC" id="3.7.1.2" evidence="3 10"/>
<dbReference type="InterPro" id="IPR011234">
    <property type="entry name" value="Fumarylacetoacetase-like_C"/>
</dbReference>
<dbReference type="Pfam" id="PF01557">
    <property type="entry name" value="FAA_hydrolase"/>
    <property type="match status" value="1"/>
</dbReference>
<evidence type="ECO:0000256" key="1">
    <source>
        <dbReference type="ARBA" id="ARBA00004782"/>
    </source>
</evidence>
<keyword evidence="7 10" id="KW-0460">Magnesium</keyword>
<dbReference type="EMBL" id="JAZHXI010000011">
    <property type="protein sequence ID" value="KAL2066180.1"/>
    <property type="molecule type" value="Genomic_DNA"/>
</dbReference>
<dbReference type="SUPFAM" id="SSF56529">
    <property type="entry name" value="FAH"/>
    <property type="match status" value="1"/>
</dbReference>
<keyword evidence="6 10" id="KW-0106">Calcium</keyword>
<keyword evidence="9 10" id="KW-0585">Phenylalanine catabolism</keyword>
<evidence type="ECO:0000313" key="14">
    <source>
        <dbReference type="Proteomes" id="UP001595075"/>
    </source>
</evidence>
<comment type="similarity">
    <text evidence="2 10">Belongs to the FAH family.</text>
</comment>
<comment type="catalytic activity">
    <reaction evidence="10">
        <text>4-fumarylacetoacetate + H2O = acetoacetate + fumarate + H(+)</text>
        <dbReference type="Rhea" id="RHEA:10244"/>
        <dbReference type="ChEBI" id="CHEBI:13705"/>
        <dbReference type="ChEBI" id="CHEBI:15377"/>
        <dbReference type="ChEBI" id="CHEBI:15378"/>
        <dbReference type="ChEBI" id="CHEBI:18034"/>
        <dbReference type="ChEBI" id="CHEBI:29806"/>
        <dbReference type="EC" id="3.7.1.2"/>
    </reaction>
</comment>
<accession>A0ABR4C8E0</accession>
<evidence type="ECO:0000256" key="6">
    <source>
        <dbReference type="ARBA" id="ARBA00022837"/>
    </source>
</evidence>
<dbReference type="Pfam" id="PF09298">
    <property type="entry name" value="FAA_hydrolase_N"/>
    <property type="match status" value="1"/>
</dbReference>
<evidence type="ECO:0000259" key="11">
    <source>
        <dbReference type="Pfam" id="PF01557"/>
    </source>
</evidence>
<dbReference type="InterPro" id="IPR005959">
    <property type="entry name" value="Fumarylacetoacetase"/>
</dbReference>
<dbReference type="Gene3D" id="3.90.850.10">
    <property type="entry name" value="Fumarylacetoacetase-like, C-terminal domain"/>
    <property type="match status" value="1"/>
</dbReference>
<evidence type="ECO:0000256" key="8">
    <source>
        <dbReference type="ARBA" id="ARBA00022878"/>
    </source>
</evidence>
<dbReference type="PANTHER" id="PTHR43069">
    <property type="entry name" value="FUMARYLACETOACETASE"/>
    <property type="match status" value="1"/>
</dbReference>